<dbReference type="RefSeq" id="WP_377375698.1">
    <property type="nucleotide sequence ID" value="NZ_JBHSSW010000004.1"/>
</dbReference>
<dbReference type="Pfam" id="PF06258">
    <property type="entry name" value="Mito_fiss_Elm1"/>
    <property type="match status" value="1"/>
</dbReference>
<reference evidence="2" key="1">
    <citation type="journal article" date="2019" name="Int. J. Syst. Evol. Microbiol.">
        <title>The Global Catalogue of Microorganisms (GCM) 10K type strain sequencing project: providing services to taxonomists for standard genome sequencing and annotation.</title>
        <authorList>
            <consortium name="The Broad Institute Genomics Platform"/>
            <consortium name="The Broad Institute Genome Sequencing Center for Infectious Disease"/>
            <person name="Wu L."/>
            <person name="Ma J."/>
        </authorList>
    </citation>
    <scope>NUCLEOTIDE SEQUENCE [LARGE SCALE GENOMIC DNA]</scope>
    <source>
        <strain evidence="2">CGMCC-1.15741</strain>
    </source>
</reference>
<protein>
    <submittedName>
        <fullName evidence="1">Mitochondrial fission ELM1 family protein</fullName>
    </submittedName>
</protein>
<keyword evidence="2" id="KW-1185">Reference proteome</keyword>
<dbReference type="Proteomes" id="UP001596303">
    <property type="component" value="Unassembled WGS sequence"/>
</dbReference>
<proteinExistence type="predicted"/>
<dbReference type="PANTHER" id="PTHR33986">
    <property type="entry name" value="OS02G0535700 PROTEIN"/>
    <property type="match status" value="1"/>
</dbReference>
<organism evidence="1 2">
    <name type="scientific">Ponticaulis profundi</name>
    <dbReference type="NCBI Taxonomy" id="2665222"/>
    <lineage>
        <taxon>Bacteria</taxon>
        <taxon>Pseudomonadati</taxon>
        <taxon>Pseudomonadota</taxon>
        <taxon>Alphaproteobacteria</taxon>
        <taxon>Hyphomonadales</taxon>
        <taxon>Hyphomonadaceae</taxon>
        <taxon>Ponticaulis</taxon>
    </lineage>
</organism>
<name>A0ABW1S697_9PROT</name>
<comment type="caution">
    <text evidence="1">The sequence shown here is derived from an EMBL/GenBank/DDBJ whole genome shotgun (WGS) entry which is preliminary data.</text>
</comment>
<evidence type="ECO:0000313" key="2">
    <source>
        <dbReference type="Proteomes" id="UP001596303"/>
    </source>
</evidence>
<dbReference type="InterPro" id="IPR009367">
    <property type="entry name" value="Elm1-like"/>
</dbReference>
<sequence length="359" mass="39901">MSKSGALGPSVWVASDGRAGHAAQATAIARALGEMNRWVQIGHINGEAHKAKPIELTPKGLQPLLPSRMWWSPLSCLPKDQKEIFQPPWPTLWLAAGRKTAPYSRYIKSASGGDTLTVHIMNPQMPLDDFDLVVIPEHDGIEGDNVMQLVGSPTYFAPDTIEDAELAFGDLMDERGFKVVVILGGDSKTHKMTEAVCKDLEAQLTQISADGAKLRIVCSRRTPTHARVRFRAFSERVGARFWESTADGANPYLAYLMMSDAAIVTEDSSNMLSDAAYFGLPIHIAKLEGHSGKFTKLHNALVERGMAKWFDGEVSRWKYTPLREIDRVADEIVRRLKERYPPPAYERPTGSRLGDFDRR</sequence>
<gene>
    <name evidence="1" type="ORF">ACFQDM_03795</name>
</gene>
<evidence type="ECO:0000313" key="1">
    <source>
        <dbReference type="EMBL" id="MFC6197183.1"/>
    </source>
</evidence>
<dbReference type="EMBL" id="JBHSSW010000004">
    <property type="protein sequence ID" value="MFC6197183.1"/>
    <property type="molecule type" value="Genomic_DNA"/>
</dbReference>
<accession>A0ABW1S697</accession>
<dbReference type="PANTHER" id="PTHR33986:SF15">
    <property type="entry name" value="MITOCHONDRIAL FISSION PROTEIN ELM1"/>
    <property type="match status" value="1"/>
</dbReference>